<comment type="caution">
    <text evidence="1">The sequence shown here is derived from an EMBL/GenBank/DDBJ whole genome shotgun (WGS) entry which is preliminary data.</text>
</comment>
<sequence length="134" mass="15867">MQTIESQPQGWEAILIYENQIELIQHDFWTEKEIVMTCNHNEIKAVQYSLHCIEQVFKSMQYRVILTRSDNTTAVYVLGKWKTNESLIERIMQVLFHVKRLQLQITTIHIQGKLNSTTDSLSRLCRPRNYALKD</sequence>
<dbReference type="InterPro" id="IPR036397">
    <property type="entry name" value="RNaseH_sf"/>
</dbReference>
<name>A0A5J4X2J9_9EUKA</name>
<organism evidence="1 2">
    <name type="scientific">Streblomastix strix</name>
    <dbReference type="NCBI Taxonomy" id="222440"/>
    <lineage>
        <taxon>Eukaryota</taxon>
        <taxon>Metamonada</taxon>
        <taxon>Preaxostyla</taxon>
        <taxon>Oxymonadida</taxon>
        <taxon>Streblomastigidae</taxon>
        <taxon>Streblomastix</taxon>
    </lineage>
</organism>
<accession>A0A5J4X2J9</accession>
<dbReference type="EMBL" id="SNRW01000469">
    <property type="protein sequence ID" value="KAA6400962.1"/>
    <property type="molecule type" value="Genomic_DNA"/>
</dbReference>
<dbReference type="GO" id="GO:0003676">
    <property type="term" value="F:nucleic acid binding"/>
    <property type="evidence" value="ECO:0007669"/>
    <property type="project" value="InterPro"/>
</dbReference>
<evidence type="ECO:0000313" key="2">
    <source>
        <dbReference type="Proteomes" id="UP000324800"/>
    </source>
</evidence>
<protein>
    <recommendedName>
        <fullName evidence="3">Reverse transcriptase RNase H-like domain-containing protein</fullName>
    </recommendedName>
</protein>
<reference evidence="1 2" key="1">
    <citation type="submission" date="2019-03" db="EMBL/GenBank/DDBJ databases">
        <title>Single cell metagenomics reveals metabolic interactions within the superorganism composed of flagellate Streblomastix strix and complex community of Bacteroidetes bacteria on its surface.</title>
        <authorList>
            <person name="Treitli S.C."/>
            <person name="Kolisko M."/>
            <person name="Husnik F."/>
            <person name="Keeling P."/>
            <person name="Hampl V."/>
        </authorList>
    </citation>
    <scope>NUCLEOTIDE SEQUENCE [LARGE SCALE GENOMIC DNA]</scope>
    <source>
        <strain evidence="1">ST1C</strain>
    </source>
</reference>
<dbReference type="Proteomes" id="UP000324800">
    <property type="component" value="Unassembled WGS sequence"/>
</dbReference>
<evidence type="ECO:0008006" key="3">
    <source>
        <dbReference type="Google" id="ProtNLM"/>
    </source>
</evidence>
<dbReference type="Gene3D" id="3.30.420.10">
    <property type="entry name" value="Ribonuclease H-like superfamily/Ribonuclease H"/>
    <property type="match status" value="1"/>
</dbReference>
<gene>
    <name evidence="1" type="ORF">EZS28_003509</name>
</gene>
<evidence type="ECO:0000313" key="1">
    <source>
        <dbReference type="EMBL" id="KAA6400962.1"/>
    </source>
</evidence>
<dbReference type="AlphaFoldDB" id="A0A5J4X2J9"/>
<proteinExistence type="predicted"/>